<dbReference type="STRING" id="316055.RPE_1973"/>
<dbReference type="KEGG" id="rpe:RPE_1973"/>
<dbReference type="EMBL" id="CP000463">
    <property type="protein sequence ID" value="ABJ05917.1"/>
    <property type="molecule type" value="Genomic_DNA"/>
</dbReference>
<accession>Q07Q67</accession>
<gene>
    <name evidence="2" type="ordered locus">RPE_1973</name>
</gene>
<feature type="compositionally biased region" description="Basic and acidic residues" evidence="1">
    <location>
        <begin position="80"/>
        <end position="91"/>
    </location>
</feature>
<sequence length="103" mass="11017">MLHFKARAGPWAVPIRRGVCLRVNSASQVDYVVARVDGTDPDRLPAVSIGAQRECLPSLGGSPKARGLVLARRRPTSCSSDRRQRSGDPTRRGRAGAAAVRLG</sequence>
<proteinExistence type="predicted"/>
<organism evidence="2">
    <name type="scientific">Rhodopseudomonas palustris (strain BisA53)</name>
    <dbReference type="NCBI Taxonomy" id="316055"/>
    <lineage>
        <taxon>Bacteria</taxon>
        <taxon>Pseudomonadati</taxon>
        <taxon>Pseudomonadota</taxon>
        <taxon>Alphaproteobacteria</taxon>
        <taxon>Hyphomicrobiales</taxon>
        <taxon>Nitrobacteraceae</taxon>
        <taxon>Rhodopseudomonas</taxon>
    </lineage>
</organism>
<evidence type="ECO:0000256" key="1">
    <source>
        <dbReference type="SAM" id="MobiDB-lite"/>
    </source>
</evidence>
<feature type="region of interest" description="Disordered" evidence="1">
    <location>
        <begin position="69"/>
        <end position="103"/>
    </location>
</feature>
<evidence type="ECO:0000313" key="2">
    <source>
        <dbReference type="EMBL" id="ABJ05917.1"/>
    </source>
</evidence>
<dbReference type="AlphaFoldDB" id="Q07Q67"/>
<name>Q07Q67_RHOP5</name>
<protein>
    <submittedName>
        <fullName evidence="2">Uncharacterized protein</fullName>
    </submittedName>
</protein>
<dbReference type="HOGENOM" id="CLU_2261655_0_0_5"/>
<reference evidence="2" key="1">
    <citation type="submission" date="2006-09" db="EMBL/GenBank/DDBJ databases">
        <title>Complete sequence of Rhodopseudomonas palustris BisA53.</title>
        <authorList>
            <consortium name="US DOE Joint Genome Institute"/>
            <person name="Copeland A."/>
            <person name="Lucas S."/>
            <person name="Lapidus A."/>
            <person name="Barry K."/>
            <person name="Detter J.C."/>
            <person name="Glavina del Rio T."/>
            <person name="Hammon N."/>
            <person name="Israni S."/>
            <person name="Dalin E."/>
            <person name="Tice H."/>
            <person name="Pitluck S."/>
            <person name="Chain P."/>
            <person name="Malfatti S."/>
            <person name="Shin M."/>
            <person name="Vergez L."/>
            <person name="Schmutz J."/>
            <person name="Larimer F."/>
            <person name="Land M."/>
            <person name="Hauser L."/>
            <person name="Pelletier D.A."/>
            <person name="Kyrpides N."/>
            <person name="Kim E."/>
            <person name="Harwood C.S."/>
            <person name="Oda Y."/>
            <person name="Richardson P."/>
        </authorList>
    </citation>
    <scope>NUCLEOTIDE SEQUENCE [LARGE SCALE GENOMIC DNA]</scope>
    <source>
        <strain evidence="2">BisA53</strain>
    </source>
</reference>